<evidence type="ECO:0000256" key="5">
    <source>
        <dbReference type="ARBA" id="ARBA00022989"/>
    </source>
</evidence>
<keyword evidence="4 7" id="KW-0812">Transmembrane</keyword>
<evidence type="ECO:0000256" key="2">
    <source>
        <dbReference type="ARBA" id="ARBA00011006"/>
    </source>
</evidence>
<dbReference type="Proteomes" id="UP001218362">
    <property type="component" value="Chromosome"/>
</dbReference>
<keyword evidence="3" id="KW-1003">Cell membrane</keyword>
<dbReference type="Pfam" id="PF04226">
    <property type="entry name" value="Transgly_assoc"/>
    <property type="match status" value="1"/>
</dbReference>
<gene>
    <name evidence="8" type="ORF">P0Y56_08320</name>
</gene>
<comment type="similarity">
    <text evidence="2">Belongs to the UPF0410 family.</text>
</comment>
<evidence type="ECO:0000256" key="6">
    <source>
        <dbReference type="ARBA" id="ARBA00023136"/>
    </source>
</evidence>
<dbReference type="AlphaFoldDB" id="A0AAJ5X5Q0"/>
<feature type="transmembrane region" description="Helical" evidence="7">
    <location>
        <begin position="35"/>
        <end position="54"/>
    </location>
</feature>
<keyword evidence="6 7" id="KW-0472">Membrane</keyword>
<evidence type="ECO:0000256" key="7">
    <source>
        <dbReference type="SAM" id="Phobius"/>
    </source>
</evidence>
<evidence type="ECO:0000256" key="3">
    <source>
        <dbReference type="ARBA" id="ARBA00022475"/>
    </source>
</evidence>
<dbReference type="KEGG" id="acob:P0Y56_08320"/>
<accession>A0AAJ5X5Q0</accession>
<sequence length="86" mass="8683">MGIIVILLVGILVGWLASAVVGGGGGLVFDMVVGLLGALIAGFIFGGGASFLSAPISVMSVLWSVVGAIILLLLLRLFRGGFRGRL</sequence>
<evidence type="ECO:0000256" key="4">
    <source>
        <dbReference type="ARBA" id="ARBA00022692"/>
    </source>
</evidence>
<evidence type="ECO:0000313" key="9">
    <source>
        <dbReference type="Proteomes" id="UP001218362"/>
    </source>
</evidence>
<evidence type="ECO:0000256" key="1">
    <source>
        <dbReference type="ARBA" id="ARBA00004651"/>
    </source>
</evidence>
<protein>
    <submittedName>
        <fullName evidence="8">GlsB/YeaQ/YmgE family stress response membrane protein</fullName>
    </submittedName>
</protein>
<reference evidence="8" key="1">
    <citation type="submission" date="2023-03" db="EMBL/GenBank/DDBJ databases">
        <title>Andean soil-derived lignocellulolytic bacterial consortium as a source of novel taxa and putative plastic-active enzymes.</title>
        <authorList>
            <person name="Diaz-Garcia L."/>
            <person name="Chuvochina M."/>
            <person name="Feuerriegel G."/>
            <person name="Bunk B."/>
            <person name="Sproer C."/>
            <person name="Streit W.R."/>
            <person name="Rodriguez L.M."/>
            <person name="Overmann J."/>
            <person name="Jimenez D.J."/>
        </authorList>
    </citation>
    <scope>NUCLEOTIDE SEQUENCE</scope>
    <source>
        <strain evidence="8">MAG 26</strain>
    </source>
</reference>
<keyword evidence="5 7" id="KW-1133">Transmembrane helix</keyword>
<dbReference type="PANTHER" id="PTHR33884">
    <property type="entry name" value="UPF0410 PROTEIN YMGE"/>
    <property type="match status" value="1"/>
</dbReference>
<comment type="subcellular location">
    <subcellularLocation>
        <location evidence="1">Cell membrane</location>
        <topology evidence="1">Multi-pass membrane protein</topology>
    </subcellularLocation>
</comment>
<evidence type="ECO:0000313" key="8">
    <source>
        <dbReference type="EMBL" id="WEK48285.1"/>
    </source>
</evidence>
<dbReference type="GO" id="GO:0005886">
    <property type="term" value="C:plasma membrane"/>
    <property type="evidence" value="ECO:0007669"/>
    <property type="project" value="UniProtKB-SubCell"/>
</dbReference>
<dbReference type="PANTHER" id="PTHR33884:SF3">
    <property type="entry name" value="UPF0410 PROTEIN YMGE"/>
    <property type="match status" value="1"/>
</dbReference>
<dbReference type="InterPro" id="IPR007341">
    <property type="entry name" value="Transgly_assoc"/>
</dbReference>
<feature type="transmembrane region" description="Helical" evidence="7">
    <location>
        <begin position="61"/>
        <end position="78"/>
    </location>
</feature>
<organism evidence="8 9">
    <name type="scientific">Candidatus Andeanibacterium colombiense</name>
    <dbReference type="NCBI Taxonomy" id="3121345"/>
    <lineage>
        <taxon>Bacteria</taxon>
        <taxon>Pseudomonadati</taxon>
        <taxon>Pseudomonadota</taxon>
        <taxon>Alphaproteobacteria</taxon>
        <taxon>Sphingomonadales</taxon>
        <taxon>Sphingomonadaceae</taxon>
        <taxon>Candidatus Andeanibacterium</taxon>
    </lineage>
</organism>
<name>A0AAJ5X5Q0_9SPHN</name>
<dbReference type="EMBL" id="CP119316">
    <property type="protein sequence ID" value="WEK48285.1"/>
    <property type="molecule type" value="Genomic_DNA"/>
</dbReference>
<proteinExistence type="inferred from homology"/>